<protein>
    <submittedName>
        <fullName evidence="2">Uncharacterized protein</fullName>
    </submittedName>
</protein>
<accession>A0A5E6MJ98</accession>
<organism evidence="2 3">
    <name type="scientific">Methylacidimicrobium cyclopophantes</name>
    <dbReference type="NCBI Taxonomy" id="1041766"/>
    <lineage>
        <taxon>Bacteria</taxon>
        <taxon>Pseudomonadati</taxon>
        <taxon>Verrucomicrobiota</taxon>
        <taxon>Methylacidimicrobium</taxon>
    </lineage>
</organism>
<name>A0A5E6MJ98_9BACT</name>
<gene>
    <name evidence="2" type="ORF">MAMC_00693</name>
</gene>
<feature type="region of interest" description="Disordered" evidence="1">
    <location>
        <begin position="1"/>
        <end position="24"/>
    </location>
</feature>
<evidence type="ECO:0000313" key="2">
    <source>
        <dbReference type="EMBL" id="VVM05582.1"/>
    </source>
</evidence>
<sequence length="290" mass="32773">MIDPALLDRHQGFSQGFDDGGKEKIPSALYQVGLLRPLPNGKDRPSDRFEQGAHPLQVRNLAPDYQDEPADRRCAGTAEERNCKMVLPALRMEPGGLGRQGHANRAAADVRSSFREDREQPMISQTYRAHRGIIREHAENHFSTRELLEIAGDRRSPPEKRHRRGGSLIEKFQVDSGVEDAGDYSRTHLSQTHKADLTPRGLERSCCFARPVDEIAANVPLRREDSKEDWPSSSRMQHIPSEEDAMQESPPRRSRRSHFTKIDFSVSQPLRYLEEGSSSSPSLSSRSERS</sequence>
<evidence type="ECO:0000256" key="1">
    <source>
        <dbReference type="SAM" id="MobiDB-lite"/>
    </source>
</evidence>
<feature type="region of interest" description="Disordered" evidence="1">
    <location>
        <begin position="219"/>
        <end position="290"/>
    </location>
</feature>
<proteinExistence type="predicted"/>
<feature type="compositionally biased region" description="Basic and acidic residues" evidence="1">
    <location>
        <begin position="1"/>
        <end position="11"/>
    </location>
</feature>
<feature type="compositionally biased region" description="Low complexity" evidence="1">
    <location>
        <begin position="275"/>
        <end position="290"/>
    </location>
</feature>
<reference evidence="2" key="1">
    <citation type="submission" date="2019-09" db="EMBL/GenBank/DDBJ databases">
        <authorList>
            <person name="Cremers G."/>
        </authorList>
    </citation>
    <scope>NUCLEOTIDE SEQUENCE [LARGE SCALE GENOMIC DNA]</scope>
    <source>
        <strain evidence="2">3B</strain>
    </source>
</reference>
<evidence type="ECO:0000313" key="3">
    <source>
        <dbReference type="Proteomes" id="UP000381693"/>
    </source>
</evidence>
<feature type="compositionally biased region" description="Basic and acidic residues" evidence="1">
    <location>
        <begin position="221"/>
        <end position="230"/>
    </location>
</feature>
<comment type="caution">
    <text evidence="2">The sequence shown here is derived from an EMBL/GenBank/DDBJ whole genome shotgun (WGS) entry which is preliminary data.</text>
</comment>
<dbReference type="Proteomes" id="UP000381693">
    <property type="component" value="Unassembled WGS sequence"/>
</dbReference>
<dbReference type="AlphaFoldDB" id="A0A5E6MJ98"/>
<keyword evidence="3" id="KW-1185">Reference proteome</keyword>
<dbReference type="EMBL" id="CABFUZ020000093">
    <property type="protein sequence ID" value="VVM05582.1"/>
    <property type="molecule type" value="Genomic_DNA"/>
</dbReference>